<dbReference type="GO" id="GO:0015109">
    <property type="term" value="F:chromate transmembrane transporter activity"/>
    <property type="evidence" value="ECO:0007669"/>
    <property type="project" value="InterPro"/>
</dbReference>
<dbReference type="EMBL" id="DVLU01000004">
    <property type="protein sequence ID" value="HIT84383.1"/>
    <property type="molecule type" value="Genomic_DNA"/>
</dbReference>
<organism evidence="8 9">
    <name type="scientific">Candidatus Ornithomonoglobus intestinigallinarum</name>
    <dbReference type="NCBI Taxonomy" id="2840894"/>
    <lineage>
        <taxon>Bacteria</taxon>
        <taxon>Bacillati</taxon>
        <taxon>Bacillota</taxon>
        <taxon>Clostridia</taxon>
        <taxon>Candidatus Ornithomonoglobus</taxon>
    </lineage>
</organism>
<gene>
    <name evidence="8" type="ORF">IAA60_00600</name>
</gene>
<comment type="similarity">
    <text evidence="2">Belongs to the chromate ion transporter (CHR) (TC 2.A.51) family.</text>
</comment>
<feature type="transmembrane region" description="Helical" evidence="7">
    <location>
        <begin position="182"/>
        <end position="199"/>
    </location>
</feature>
<keyword evidence="4 7" id="KW-0812">Transmembrane</keyword>
<dbReference type="Proteomes" id="UP000824165">
    <property type="component" value="Unassembled WGS sequence"/>
</dbReference>
<dbReference type="PANTHER" id="PTHR43663">
    <property type="entry name" value="CHROMATE TRANSPORT PROTEIN-RELATED"/>
    <property type="match status" value="1"/>
</dbReference>
<dbReference type="Pfam" id="PF02417">
    <property type="entry name" value="Chromate_transp"/>
    <property type="match status" value="1"/>
</dbReference>
<feature type="transmembrane region" description="Helical" evidence="7">
    <location>
        <begin position="72"/>
        <end position="95"/>
    </location>
</feature>
<reference evidence="8" key="1">
    <citation type="submission" date="2020-10" db="EMBL/GenBank/DDBJ databases">
        <authorList>
            <person name="Gilroy R."/>
        </authorList>
    </citation>
    <scope>NUCLEOTIDE SEQUENCE</scope>
    <source>
        <strain evidence="8">CHK181-108</strain>
    </source>
</reference>
<evidence type="ECO:0000256" key="7">
    <source>
        <dbReference type="SAM" id="Phobius"/>
    </source>
</evidence>
<evidence type="ECO:0000256" key="4">
    <source>
        <dbReference type="ARBA" id="ARBA00022692"/>
    </source>
</evidence>
<evidence type="ECO:0000256" key="1">
    <source>
        <dbReference type="ARBA" id="ARBA00004651"/>
    </source>
</evidence>
<evidence type="ECO:0000313" key="8">
    <source>
        <dbReference type="EMBL" id="HIT84383.1"/>
    </source>
</evidence>
<sequence>MIFLTLFLEFFKIGLFSVGGGLATIPFLQDIAGKYDWFDISMLGRMIAIAESTPGPVGINMATYAGFQAGHIYGLLGGIAGGFTATMGIVVPALVTITLISKAYRKFKENPLVENAFYGVRPVVAGMIASSALLLVQQGLLNGAVPEFTGLLQWLSQIWALVDFKAVILFAAVLVCVRRFKLHPIIFIAASGVLGALLSM</sequence>
<protein>
    <submittedName>
        <fullName evidence="8">Chromate transporter</fullName>
    </submittedName>
</protein>
<proteinExistence type="inferred from homology"/>
<feature type="transmembrane region" description="Helical" evidence="7">
    <location>
        <begin position="156"/>
        <end position="175"/>
    </location>
</feature>
<keyword evidence="3" id="KW-1003">Cell membrane</keyword>
<dbReference type="AlphaFoldDB" id="A0A9D1H177"/>
<evidence type="ECO:0000313" key="9">
    <source>
        <dbReference type="Proteomes" id="UP000824165"/>
    </source>
</evidence>
<dbReference type="InterPro" id="IPR052518">
    <property type="entry name" value="CHR_Transporter"/>
</dbReference>
<evidence type="ECO:0000256" key="5">
    <source>
        <dbReference type="ARBA" id="ARBA00022989"/>
    </source>
</evidence>
<comment type="subcellular location">
    <subcellularLocation>
        <location evidence="1">Cell membrane</location>
        <topology evidence="1">Multi-pass membrane protein</topology>
    </subcellularLocation>
</comment>
<evidence type="ECO:0000256" key="2">
    <source>
        <dbReference type="ARBA" id="ARBA00005262"/>
    </source>
</evidence>
<reference evidence="8" key="2">
    <citation type="journal article" date="2021" name="PeerJ">
        <title>Extensive microbial diversity within the chicken gut microbiome revealed by metagenomics and culture.</title>
        <authorList>
            <person name="Gilroy R."/>
            <person name="Ravi A."/>
            <person name="Getino M."/>
            <person name="Pursley I."/>
            <person name="Horton D.L."/>
            <person name="Alikhan N.F."/>
            <person name="Baker D."/>
            <person name="Gharbi K."/>
            <person name="Hall N."/>
            <person name="Watson M."/>
            <person name="Adriaenssens E.M."/>
            <person name="Foster-Nyarko E."/>
            <person name="Jarju S."/>
            <person name="Secka A."/>
            <person name="Antonio M."/>
            <person name="Oren A."/>
            <person name="Chaudhuri R.R."/>
            <person name="La Ragione R."/>
            <person name="Hildebrand F."/>
            <person name="Pallen M.J."/>
        </authorList>
    </citation>
    <scope>NUCLEOTIDE SEQUENCE</scope>
    <source>
        <strain evidence="8">CHK181-108</strain>
    </source>
</reference>
<dbReference type="GO" id="GO:0005886">
    <property type="term" value="C:plasma membrane"/>
    <property type="evidence" value="ECO:0007669"/>
    <property type="project" value="UniProtKB-SubCell"/>
</dbReference>
<evidence type="ECO:0000256" key="3">
    <source>
        <dbReference type="ARBA" id="ARBA00022475"/>
    </source>
</evidence>
<evidence type="ECO:0000256" key="6">
    <source>
        <dbReference type="ARBA" id="ARBA00023136"/>
    </source>
</evidence>
<comment type="caution">
    <text evidence="8">The sequence shown here is derived from an EMBL/GenBank/DDBJ whole genome shotgun (WGS) entry which is preliminary data.</text>
</comment>
<feature type="transmembrane region" description="Helical" evidence="7">
    <location>
        <begin position="7"/>
        <end position="28"/>
    </location>
</feature>
<feature type="transmembrane region" description="Helical" evidence="7">
    <location>
        <begin position="116"/>
        <end position="136"/>
    </location>
</feature>
<keyword evidence="5 7" id="KW-1133">Transmembrane helix</keyword>
<keyword evidence="6 7" id="KW-0472">Membrane</keyword>
<dbReference type="InterPro" id="IPR003370">
    <property type="entry name" value="Chromate_transpt"/>
</dbReference>
<dbReference type="PANTHER" id="PTHR43663:SF1">
    <property type="entry name" value="CHROMATE TRANSPORTER"/>
    <property type="match status" value="1"/>
</dbReference>
<name>A0A9D1H177_9FIRM</name>
<accession>A0A9D1H177</accession>